<proteinExistence type="predicted"/>
<feature type="region of interest" description="Disordered" evidence="5">
    <location>
        <begin position="200"/>
        <end position="241"/>
    </location>
</feature>
<sequence>MQTTVRHSAQYNDDTVMSRGSPSGHQGCQARLSRSLSPSSLLFFFLPSFPLSIAGCYTQHTVGQTSPVHNYAPSGRPLNGVRRVRLPFPPFEIFPNPQLFVLLPIVRLTSRVIGRFASPRVSTASAVFVTCARGMRLVNKQNRTPIFPEFVKPVSPSERRREKSGRPVNRRADAPSDLPHVEYKETRTKLYDYISTTPISFKQKDGNKHRQRANSSRPRNRTTHRPRKGGKGSRRKTDRVPPVVKIPESNLYEEEHEHESINVWNYKDKNDDVDDIHHIRETLDNYYPFHGGLESILARLIEALENNTGNMSNSNVSNPDVSNSSAIDDMSSFDDEDRCQKWLDNREKIENAFPGSVADLPACPCLYPNIIFYDNQIWDKKQKKKYRWRDVSHDKDRLAIYKPGAAYCVQTLASQQSESAIVQHCCYDENRKLLTRGSGAGTPYIVSPEISPLLHDKIDLLPWRLCKGDFTRYNKVRMPNNDNDCEINPDDEEYQHQVESAKDY</sequence>
<accession>A0A195BFB2</accession>
<evidence type="ECO:0000256" key="1">
    <source>
        <dbReference type="ARBA" id="ARBA00004613"/>
    </source>
</evidence>
<gene>
    <name evidence="7" type="ORF">ALC53_06610</name>
</gene>
<feature type="compositionally biased region" description="Polar residues" evidence="5">
    <location>
        <begin position="1"/>
        <end position="26"/>
    </location>
</feature>
<dbReference type="PANTHER" id="PTHR10239:SF29">
    <property type="entry name" value="AMOP DOMAIN-CONTAINING PROTEIN"/>
    <property type="match status" value="1"/>
</dbReference>
<reference evidence="7 8" key="1">
    <citation type="submission" date="2015-09" db="EMBL/GenBank/DDBJ databases">
        <title>Atta colombica WGS genome.</title>
        <authorList>
            <person name="Nygaard S."/>
            <person name="Hu H."/>
            <person name="Boomsma J."/>
            <person name="Zhang G."/>
        </authorList>
    </citation>
    <scope>NUCLEOTIDE SEQUENCE [LARGE SCALE GENOMIC DNA]</scope>
    <source>
        <strain evidence="7">Treedump-2</strain>
        <tissue evidence="7">Whole body</tissue>
    </source>
</reference>
<evidence type="ECO:0000256" key="3">
    <source>
        <dbReference type="ARBA" id="ARBA00022729"/>
    </source>
</evidence>
<dbReference type="PROSITE" id="PS50856">
    <property type="entry name" value="AMOP"/>
    <property type="match status" value="1"/>
</dbReference>
<dbReference type="Proteomes" id="UP000078540">
    <property type="component" value="Unassembled WGS sequence"/>
</dbReference>
<keyword evidence="4" id="KW-1015">Disulfide bond</keyword>
<dbReference type="STRING" id="520822.A0A195BFB2"/>
<feature type="region of interest" description="Disordered" evidence="5">
    <location>
        <begin position="1"/>
        <end position="30"/>
    </location>
</feature>
<organism evidence="7 8">
    <name type="scientific">Atta colombica</name>
    <dbReference type="NCBI Taxonomy" id="520822"/>
    <lineage>
        <taxon>Eukaryota</taxon>
        <taxon>Metazoa</taxon>
        <taxon>Ecdysozoa</taxon>
        <taxon>Arthropoda</taxon>
        <taxon>Hexapoda</taxon>
        <taxon>Insecta</taxon>
        <taxon>Pterygota</taxon>
        <taxon>Neoptera</taxon>
        <taxon>Endopterygota</taxon>
        <taxon>Hymenoptera</taxon>
        <taxon>Apocrita</taxon>
        <taxon>Aculeata</taxon>
        <taxon>Formicoidea</taxon>
        <taxon>Formicidae</taxon>
        <taxon>Myrmicinae</taxon>
        <taxon>Atta</taxon>
    </lineage>
</organism>
<feature type="region of interest" description="Disordered" evidence="5">
    <location>
        <begin position="311"/>
        <end position="332"/>
    </location>
</feature>
<evidence type="ECO:0000256" key="2">
    <source>
        <dbReference type="ARBA" id="ARBA00022525"/>
    </source>
</evidence>
<keyword evidence="8" id="KW-1185">Reference proteome</keyword>
<feature type="compositionally biased region" description="Basic and acidic residues" evidence="5">
    <location>
        <begin position="157"/>
        <end position="181"/>
    </location>
</feature>
<evidence type="ECO:0000256" key="4">
    <source>
        <dbReference type="ARBA" id="ARBA00023157"/>
    </source>
</evidence>
<dbReference type="InterPro" id="IPR005533">
    <property type="entry name" value="AMOP_dom"/>
</dbReference>
<comment type="subcellular location">
    <subcellularLocation>
        <location evidence="1">Secreted</location>
    </subcellularLocation>
</comment>
<evidence type="ECO:0000259" key="6">
    <source>
        <dbReference type="PROSITE" id="PS50856"/>
    </source>
</evidence>
<dbReference type="InterPro" id="IPR051867">
    <property type="entry name" value="Angio_Inhib/Adhesion_GPCR"/>
</dbReference>
<evidence type="ECO:0000256" key="5">
    <source>
        <dbReference type="SAM" id="MobiDB-lite"/>
    </source>
</evidence>
<dbReference type="SMART" id="SM00723">
    <property type="entry name" value="AMOP"/>
    <property type="match status" value="1"/>
</dbReference>
<feature type="region of interest" description="Disordered" evidence="5">
    <location>
        <begin position="148"/>
        <end position="181"/>
    </location>
</feature>
<dbReference type="PANTHER" id="PTHR10239">
    <property type="entry name" value="ISTHMIN-2"/>
    <property type="match status" value="1"/>
</dbReference>
<evidence type="ECO:0000313" key="8">
    <source>
        <dbReference type="Proteomes" id="UP000078540"/>
    </source>
</evidence>
<evidence type="ECO:0000313" key="7">
    <source>
        <dbReference type="EMBL" id="KYM82899.1"/>
    </source>
</evidence>
<dbReference type="AlphaFoldDB" id="A0A195BFB2"/>
<feature type="compositionally biased region" description="Low complexity" evidence="5">
    <location>
        <begin position="311"/>
        <end position="325"/>
    </location>
</feature>
<dbReference type="EMBL" id="KQ976504">
    <property type="protein sequence ID" value="KYM82899.1"/>
    <property type="molecule type" value="Genomic_DNA"/>
</dbReference>
<keyword evidence="2" id="KW-0964">Secreted</keyword>
<dbReference type="Pfam" id="PF03782">
    <property type="entry name" value="AMOP"/>
    <property type="match status" value="1"/>
</dbReference>
<dbReference type="GO" id="GO:0005576">
    <property type="term" value="C:extracellular region"/>
    <property type="evidence" value="ECO:0007669"/>
    <property type="project" value="UniProtKB-SubCell"/>
</dbReference>
<protein>
    <submittedName>
        <fullName evidence="7">Isthmin-1</fullName>
    </submittedName>
</protein>
<keyword evidence="3" id="KW-0732">Signal</keyword>
<feature type="compositionally biased region" description="Basic residues" evidence="5">
    <location>
        <begin position="209"/>
        <end position="237"/>
    </location>
</feature>
<feature type="domain" description="AMOP" evidence="6">
    <location>
        <begin position="331"/>
        <end position="492"/>
    </location>
</feature>
<name>A0A195BFB2_9HYME</name>